<dbReference type="AlphaFoldDB" id="A0A652YLN7"/>
<proteinExistence type="predicted"/>
<dbReference type="EMBL" id="VNIQ01000006">
    <property type="protein sequence ID" value="TYQ02508.1"/>
    <property type="molecule type" value="Genomic_DNA"/>
</dbReference>
<protein>
    <submittedName>
        <fullName evidence="1">Uncharacterized protein</fullName>
    </submittedName>
</protein>
<sequence>MQSLEQNALLAASSIYVAASLPGVIRIELARIRFGFCYERAQLMELSLSDWYHGELEQW</sequence>
<reference evidence="1" key="1">
    <citation type="submission" date="2019-07" db="EMBL/GenBank/DDBJ databases">
        <title>Genomic Encyclopedia of Type Strains, Phase IV (KMG-IV): sequencing the most valuable type-strain genomes for metagenomic binning, comparative biology and taxonomic classification.</title>
        <authorList>
            <person name="Goeker M."/>
        </authorList>
    </citation>
    <scope>NUCLEOTIDE SEQUENCE</scope>
    <source>
        <strain evidence="1">DSM 44596</strain>
    </source>
</reference>
<evidence type="ECO:0000313" key="1">
    <source>
        <dbReference type="EMBL" id="TYQ02508.1"/>
    </source>
</evidence>
<organism evidence="1">
    <name type="scientific">Nocardia globerula</name>
    <dbReference type="NCBI Taxonomy" id="1818"/>
    <lineage>
        <taxon>Bacteria</taxon>
        <taxon>Bacillati</taxon>
        <taxon>Actinomycetota</taxon>
        <taxon>Actinomycetes</taxon>
        <taxon>Mycobacteriales</taxon>
        <taxon>Nocardiaceae</taxon>
        <taxon>Nocardia</taxon>
    </lineage>
</organism>
<name>A0A652YLN7_NOCGL</name>
<comment type="caution">
    <text evidence="1">The sequence shown here is derived from an EMBL/GenBank/DDBJ whole genome shotgun (WGS) entry which is preliminary data.</text>
</comment>
<gene>
    <name evidence="1" type="ORF">FNL38_106328</name>
</gene>
<accession>A0A652YLN7</accession>